<reference evidence="2" key="1">
    <citation type="journal article" date="2007" name="Science">
        <title>Draft genome of the filarial nematode parasite Brugia malayi.</title>
        <authorList>
            <person name="Ghedin E."/>
            <person name="Wang S."/>
            <person name="Spiro D."/>
            <person name="Caler E."/>
            <person name="Zhao Q."/>
            <person name="Crabtree J."/>
            <person name="Allen J.E."/>
            <person name="Delcher A.L."/>
            <person name="Guiliano D.B."/>
            <person name="Miranda-Saavedra D."/>
            <person name="Angiuoli S.V."/>
            <person name="Creasy T."/>
            <person name="Amedeo P."/>
            <person name="Haas B."/>
            <person name="El-Sayed N.M."/>
            <person name="Wortman J.R."/>
            <person name="Feldblyum T."/>
            <person name="Tallon L."/>
            <person name="Schatz M."/>
            <person name="Shumway M."/>
            <person name="Koo H."/>
            <person name="Salzberg S.L."/>
            <person name="Schobel S."/>
            <person name="Pertea M."/>
            <person name="Pop M."/>
            <person name="White O."/>
            <person name="Barton G.J."/>
            <person name="Carlow C.K."/>
            <person name="Crawford M.J."/>
            <person name="Daub J."/>
            <person name="Dimmic M.W."/>
            <person name="Estes C.F."/>
            <person name="Foster J.M."/>
            <person name="Ganatra M."/>
            <person name="Gregory W.F."/>
            <person name="Johnson N.M."/>
            <person name="Jin J."/>
            <person name="Komuniecki R."/>
            <person name="Korf I."/>
            <person name="Kumar S."/>
            <person name="Laney S."/>
            <person name="Li B.W."/>
            <person name="Li W."/>
            <person name="Lindblom T.H."/>
            <person name="Lustigman S."/>
            <person name="Ma D."/>
            <person name="Maina C.V."/>
            <person name="Martin D.M."/>
            <person name="McCarter J.P."/>
            <person name="McReynolds L."/>
            <person name="Mitreva M."/>
            <person name="Nutman T.B."/>
            <person name="Parkinson J."/>
            <person name="Peregrin-Alvarez J.M."/>
            <person name="Poole C."/>
            <person name="Ren Q."/>
            <person name="Saunders L."/>
            <person name="Sluder A.E."/>
            <person name="Smith K."/>
            <person name="Stanke M."/>
            <person name="Unnasch T.R."/>
            <person name="Ware J."/>
            <person name="Wei A.D."/>
            <person name="Weil G."/>
            <person name="Williams D.J."/>
            <person name="Zhang Y."/>
            <person name="Williams S.A."/>
            <person name="Fraser-Liggett C."/>
            <person name="Slatko B."/>
            <person name="Blaxter M.L."/>
            <person name="Scott A.L."/>
        </authorList>
    </citation>
    <scope>NUCLEOTIDE SEQUENCE</scope>
    <source>
        <strain evidence="2">FR3</strain>
    </source>
</reference>
<keyword evidence="1" id="KW-0812">Transmembrane</keyword>
<accession>A0A1I9GAY6</accession>
<name>A0A1I9GAY6_BRUMA</name>
<keyword evidence="1" id="KW-0472">Membrane</keyword>
<feature type="transmembrane region" description="Helical" evidence="1">
    <location>
        <begin position="175"/>
        <end position="201"/>
    </location>
</feature>
<evidence type="ECO:0000313" key="2">
    <source>
        <dbReference type="EMBL" id="CDQ07824.1"/>
    </source>
</evidence>
<keyword evidence="1" id="KW-1133">Transmembrane helix</keyword>
<sequence length="290" mass="33839">MLEISPKETFDPENLKYQYIFDDMQLQINNELNILNPRSCQNRNNFLLLVEWLSHDNPTLAAKLILQRNDIIARRINGKLLVAPCKSKEMNSTTVEFEAGIISKFENERIDAELEILARKQESVQLVSETQTTESLWQEINQQGEEFEDQLEDILGKATKAIQKELSDLIWHWRLIMFAIIVFALLVVLIILGNFNCFFFLDSYVLRFICLRKSRNREIPTTIPVHLIQTCTTHNQGLESVEDHNVLSYKPQIYPLEYFSLFPRECREQARNSTRNNLCTEQSNLAKGQI</sequence>
<dbReference type="Gene3D" id="1.20.5.1890">
    <property type="match status" value="1"/>
</dbReference>
<evidence type="ECO:0000256" key="1">
    <source>
        <dbReference type="SAM" id="Phobius"/>
    </source>
</evidence>
<organism evidence="2">
    <name type="scientific">Brugia malayi</name>
    <name type="common">Filarial nematode worm</name>
    <dbReference type="NCBI Taxonomy" id="6279"/>
    <lineage>
        <taxon>Eukaryota</taxon>
        <taxon>Metazoa</taxon>
        <taxon>Ecdysozoa</taxon>
        <taxon>Nematoda</taxon>
        <taxon>Chromadorea</taxon>
        <taxon>Rhabditida</taxon>
        <taxon>Spirurina</taxon>
        <taxon>Spiruromorpha</taxon>
        <taxon>Filarioidea</taxon>
        <taxon>Onchocercidae</taxon>
        <taxon>Brugia</taxon>
    </lineage>
</organism>
<reference evidence="2" key="2">
    <citation type="submission" date="2012-12" db="EMBL/GenBank/DDBJ databases">
        <authorList>
            <consortium name="WormBase Consortium"/>
            <person name="Ghedin E."/>
            <person name="Paulini M."/>
        </authorList>
    </citation>
    <scope>NUCLEOTIDE SEQUENCE</scope>
    <source>
        <strain evidence="2">FR3</strain>
    </source>
</reference>
<gene>
    <name evidence="2" type="primary">Bm12157</name>
    <name evidence="2" type="ORF">BM_Bm12157</name>
</gene>
<dbReference type="EMBL" id="LN861383">
    <property type="protein sequence ID" value="CDQ07824.1"/>
    <property type="molecule type" value="Genomic_DNA"/>
</dbReference>
<dbReference type="AlphaFoldDB" id="A0A1I9GAY6"/>
<dbReference type="OMA" id="PCKSKEM"/>
<protein>
    <submittedName>
        <fullName evidence="2">Bm12157</fullName>
    </submittedName>
</protein>
<proteinExistence type="predicted"/>